<evidence type="ECO:0000256" key="1">
    <source>
        <dbReference type="SAM" id="Coils"/>
    </source>
</evidence>
<feature type="compositionally biased region" description="Polar residues" evidence="2">
    <location>
        <begin position="28"/>
        <end position="41"/>
    </location>
</feature>
<keyword evidence="1" id="KW-0175">Coiled coil</keyword>
<dbReference type="InterPro" id="IPR000219">
    <property type="entry name" value="DH_dom"/>
</dbReference>
<evidence type="ECO:0000313" key="4">
    <source>
        <dbReference type="EMBL" id="KAJ8920587.1"/>
    </source>
</evidence>
<proteinExistence type="predicted"/>
<dbReference type="Gene3D" id="2.30.29.30">
    <property type="entry name" value="Pleckstrin-homology domain (PH domain)/Phosphotyrosine-binding domain (PTB)"/>
    <property type="match status" value="1"/>
</dbReference>
<sequence length="871" mass="101419">MSTPIEVKGNQSVARLISMFEVKRPKRSSNSTLRKTRSVSSLVAMHSSDEEESRNNRKVYSVYNTTARDTKRRTKSTRSASGEDDCDNKIGDIEKNNKMVEDFGQNLRSKRQQNTNRRSQVLPGHSRTFYRTLASNENEKIDKAATSTDEDVTDDISIRSLDRRYYKNEAKRYSSDTCDRPCKDLISRKHTKETQHSIQSYNKKRFNHEKLRIFNERQGQSSSNKELSHDDSIVEEIFESRTEEKFKPYRSIGSTMDLLLAEMKRNGFLDAEEDNMVQNTSQGNEYESFEETGEILFDFATEPNALMQRVSVRRRSQDYEDDTSTLQNSNRYSIASTVQYDTVCSEDHDKTLLFYENNTYDNINQTVASGVQFNDRQLYVNVNNDSDDEFGECLADDLETNGSYFVEAYNDEGRELIIVEIAVERRVVDLNSLDAIAESIENSDMVFHQNEDRSLNIIDNPKDLLVSESLQNGSLSNSESNASTINSNTWRYSRTFDTDDEYNTEENEKKQEEDLVYNTYRRETFCDIKGIVRIERIGYPPEIENEYCEVMDPSSSPSVSRNSSFTKKGTLSYIIDEIKATERKYVQDLERVVTKYVPYFDVHTPATLIKRQRCIFGNIERLYVKQKEFQEALENCEETVDEVAQTFINFENLFKLYPTYIKNKPKADTVLKELSQIVKESQITFDERLDLSSYLLTPLQRMGKYKLFLENIEKELKKVNESTTAVEQALGIVKREMSKGNDFVAIESIANSPIGKEDYGSFIMREVFTILKPRRLDSMVFLFENILVFTICDTRNMDIYDYFAYIRMTDLRIATFEDTTIHLTDFTRGKRISRADRFTYVLEAKTQKIRETWRNAIEGILWQQLKKSQRN</sequence>
<dbReference type="Pfam" id="PF00621">
    <property type="entry name" value="RhoGEF"/>
    <property type="match status" value="1"/>
</dbReference>
<dbReference type="Gene3D" id="1.20.900.10">
    <property type="entry name" value="Dbl homology (DH) domain"/>
    <property type="match status" value="1"/>
</dbReference>
<protein>
    <recommendedName>
        <fullName evidence="3">DH domain-containing protein</fullName>
    </recommendedName>
</protein>
<evidence type="ECO:0000313" key="5">
    <source>
        <dbReference type="Proteomes" id="UP001159042"/>
    </source>
</evidence>
<feature type="domain" description="DH" evidence="3">
    <location>
        <begin position="570"/>
        <end position="743"/>
    </location>
</feature>
<dbReference type="PROSITE" id="PS50010">
    <property type="entry name" value="DH_2"/>
    <property type="match status" value="1"/>
</dbReference>
<dbReference type="PANTHER" id="PTHR45845">
    <property type="entry name" value="RHO GUANINE NUCLEOTIDE EXCHANGE FACTOR-RELATED"/>
    <property type="match status" value="1"/>
</dbReference>
<dbReference type="SUPFAM" id="SSF50729">
    <property type="entry name" value="PH domain-like"/>
    <property type="match status" value="1"/>
</dbReference>
<reference evidence="4 5" key="1">
    <citation type="journal article" date="2023" name="Insect Mol. Biol.">
        <title>Genome sequencing provides insights into the evolution of gene families encoding plant cell wall-degrading enzymes in longhorned beetles.</title>
        <authorList>
            <person name="Shin N.R."/>
            <person name="Okamura Y."/>
            <person name="Kirsch R."/>
            <person name="Pauchet Y."/>
        </authorList>
    </citation>
    <scope>NUCLEOTIDE SEQUENCE [LARGE SCALE GENOMIC DNA]</scope>
    <source>
        <strain evidence="4">EAD_L_NR</strain>
    </source>
</reference>
<dbReference type="InterPro" id="IPR052231">
    <property type="entry name" value="Rho_GEF_signaling-related"/>
</dbReference>
<dbReference type="AlphaFoldDB" id="A0AAV8W361"/>
<evidence type="ECO:0000259" key="3">
    <source>
        <dbReference type="PROSITE" id="PS50010"/>
    </source>
</evidence>
<name>A0AAV8W361_9CUCU</name>
<dbReference type="GO" id="GO:0005085">
    <property type="term" value="F:guanyl-nucleotide exchange factor activity"/>
    <property type="evidence" value="ECO:0007669"/>
    <property type="project" value="InterPro"/>
</dbReference>
<dbReference type="InterPro" id="IPR035899">
    <property type="entry name" value="DBL_dom_sf"/>
</dbReference>
<dbReference type="SMART" id="SM00325">
    <property type="entry name" value="RhoGEF"/>
    <property type="match status" value="1"/>
</dbReference>
<accession>A0AAV8W361</accession>
<dbReference type="InterPro" id="IPR011993">
    <property type="entry name" value="PH-like_dom_sf"/>
</dbReference>
<feature type="region of interest" description="Disordered" evidence="2">
    <location>
        <begin position="24"/>
        <end position="93"/>
    </location>
</feature>
<keyword evidence="5" id="KW-1185">Reference proteome</keyword>
<feature type="coiled-coil region" evidence="1">
    <location>
        <begin position="619"/>
        <end position="646"/>
    </location>
</feature>
<dbReference type="InterPro" id="IPR055251">
    <property type="entry name" value="SOS1_NGEF_PH"/>
</dbReference>
<dbReference type="SUPFAM" id="SSF48065">
    <property type="entry name" value="DBL homology domain (DH-domain)"/>
    <property type="match status" value="1"/>
</dbReference>
<dbReference type="Proteomes" id="UP001159042">
    <property type="component" value="Unassembled WGS sequence"/>
</dbReference>
<gene>
    <name evidence="4" type="ORF">NQ315_004726</name>
</gene>
<comment type="caution">
    <text evidence="4">The sequence shown here is derived from an EMBL/GenBank/DDBJ whole genome shotgun (WGS) entry which is preliminary data.</text>
</comment>
<dbReference type="Pfam" id="PF22697">
    <property type="entry name" value="SOS1_NGEF_PH"/>
    <property type="match status" value="1"/>
</dbReference>
<evidence type="ECO:0000256" key="2">
    <source>
        <dbReference type="SAM" id="MobiDB-lite"/>
    </source>
</evidence>
<dbReference type="EMBL" id="JANEYG010000013">
    <property type="protein sequence ID" value="KAJ8920587.1"/>
    <property type="molecule type" value="Genomic_DNA"/>
</dbReference>
<dbReference type="CDD" id="cd00160">
    <property type="entry name" value="RhoGEF"/>
    <property type="match status" value="1"/>
</dbReference>
<dbReference type="PANTHER" id="PTHR45845:SF2">
    <property type="entry name" value="RIKEN CDNA D630003M21 GENE"/>
    <property type="match status" value="1"/>
</dbReference>
<organism evidence="4 5">
    <name type="scientific">Exocentrus adspersus</name>
    <dbReference type="NCBI Taxonomy" id="1586481"/>
    <lineage>
        <taxon>Eukaryota</taxon>
        <taxon>Metazoa</taxon>
        <taxon>Ecdysozoa</taxon>
        <taxon>Arthropoda</taxon>
        <taxon>Hexapoda</taxon>
        <taxon>Insecta</taxon>
        <taxon>Pterygota</taxon>
        <taxon>Neoptera</taxon>
        <taxon>Endopterygota</taxon>
        <taxon>Coleoptera</taxon>
        <taxon>Polyphaga</taxon>
        <taxon>Cucujiformia</taxon>
        <taxon>Chrysomeloidea</taxon>
        <taxon>Cerambycidae</taxon>
        <taxon>Lamiinae</taxon>
        <taxon>Acanthocinini</taxon>
        <taxon>Exocentrus</taxon>
    </lineage>
</organism>